<dbReference type="STRING" id="1263103.BN741_00590"/>
<protein>
    <recommendedName>
        <fullName evidence="4">Lipocalin-like domain-containing protein</fullName>
    </recommendedName>
</protein>
<accession>R7GVP4</accession>
<dbReference type="EMBL" id="CBIT010000021">
    <property type="protein sequence ID" value="CDE30002.1"/>
    <property type="molecule type" value="Genomic_DNA"/>
</dbReference>
<dbReference type="AlphaFoldDB" id="R7GVP4"/>
<gene>
    <name evidence="2" type="ORF">BN741_00590</name>
</gene>
<dbReference type="PROSITE" id="PS51257">
    <property type="entry name" value="PROKAR_LIPOPROTEIN"/>
    <property type="match status" value="1"/>
</dbReference>
<evidence type="ECO:0000256" key="1">
    <source>
        <dbReference type="SAM" id="SignalP"/>
    </source>
</evidence>
<dbReference type="Proteomes" id="UP000018072">
    <property type="component" value="Unassembled WGS sequence"/>
</dbReference>
<comment type="caution">
    <text evidence="2">The sequence shown here is derived from an EMBL/GenBank/DDBJ whole genome shotgun (WGS) entry which is preliminary data.</text>
</comment>
<evidence type="ECO:0000313" key="2">
    <source>
        <dbReference type="EMBL" id="CDE30002.1"/>
    </source>
</evidence>
<dbReference type="RefSeq" id="WP_022429847.1">
    <property type="nucleotide sequence ID" value="NZ_FR899205.1"/>
</dbReference>
<feature type="signal peptide" evidence="1">
    <location>
        <begin position="1"/>
        <end position="30"/>
    </location>
</feature>
<reference evidence="2" key="1">
    <citation type="submission" date="2012-11" db="EMBL/GenBank/DDBJ databases">
        <title>Dependencies among metagenomic species, viruses, plasmids and units of genetic variation.</title>
        <authorList>
            <person name="Nielsen H.B."/>
            <person name="Almeida M."/>
            <person name="Juncker A.S."/>
            <person name="Rasmussen S."/>
            <person name="Li J."/>
            <person name="Sunagawa S."/>
            <person name="Plichta D."/>
            <person name="Gautier L."/>
            <person name="Le Chatelier E."/>
            <person name="Peletier E."/>
            <person name="Bonde I."/>
            <person name="Nielsen T."/>
            <person name="Manichanh C."/>
            <person name="Arumugam M."/>
            <person name="Batto J."/>
            <person name="Santos M.B.Q.D."/>
            <person name="Blom N."/>
            <person name="Borruel N."/>
            <person name="Burgdorf K.S."/>
            <person name="Boumezbeur F."/>
            <person name="Casellas F."/>
            <person name="Dore J."/>
            <person name="Guarner F."/>
            <person name="Hansen T."/>
            <person name="Hildebrand F."/>
            <person name="Kaas R.S."/>
            <person name="Kennedy S."/>
            <person name="Kristiansen K."/>
            <person name="Kultima J.R."/>
            <person name="Leonard P."/>
            <person name="Levenez F."/>
            <person name="Lund O."/>
            <person name="Moumen B."/>
            <person name="Le Paslier D."/>
            <person name="Pons N."/>
            <person name="Pedersen O."/>
            <person name="Prifti E."/>
            <person name="Qin J."/>
            <person name="Raes J."/>
            <person name="Tap J."/>
            <person name="Tims S."/>
            <person name="Ussery D.W."/>
            <person name="Yamada T."/>
            <person name="MetaHit consortium"/>
            <person name="Renault P."/>
            <person name="Sicheritz-Ponten T."/>
            <person name="Bork P."/>
            <person name="Wang J."/>
            <person name="Brunak S."/>
            <person name="Ehrlich S.D."/>
        </authorList>
    </citation>
    <scope>NUCLEOTIDE SEQUENCE [LARGE SCALE GENOMIC DNA]</scope>
</reference>
<evidence type="ECO:0000313" key="3">
    <source>
        <dbReference type="Proteomes" id="UP000018072"/>
    </source>
</evidence>
<keyword evidence="1" id="KW-0732">Signal</keyword>
<sequence length="197" mass="21116">MKSLEILLRPFCKGGVALLFLALLMAACNGKPEKAQSENAAEAEEVNDTTVYGVCGEGTSMHSLEIITDAGDTLVYTLLSQDAETEVETPSDVQGGLMAGDKMAVTGHKTADELVADRVINVTSLLGHWTSIDKNFTIEEGGTVHSAVKAETNPWTSWKILNGSLLLNCDTFAIDGLSADSLYLENANGIFTFKRQK</sequence>
<name>R7GVP4_9BACT</name>
<proteinExistence type="predicted"/>
<organism evidence="2 3">
    <name type="scientific">Leyella stercorea CAG:629</name>
    <dbReference type="NCBI Taxonomy" id="1263103"/>
    <lineage>
        <taxon>Bacteria</taxon>
        <taxon>Pseudomonadati</taxon>
        <taxon>Bacteroidota</taxon>
        <taxon>Bacteroidia</taxon>
        <taxon>Bacteroidales</taxon>
        <taxon>Prevotellaceae</taxon>
        <taxon>Leyella</taxon>
    </lineage>
</organism>
<evidence type="ECO:0008006" key="4">
    <source>
        <dbReference type="Google" id="ProtNLM"/>
    </source>
</evidence>
<feature type="chain" id="PRO_5004434182" description="Lipocalin-like domain-containing protein" evidence="1">
    <location>
        <begin position="31"/>
        <end position="197"/>
    </location>
</feature>